<organism evidence="2 3">
    <name type="scientific">Sulfurimicrobium lacus</name>
    <dbReference type="NCBI Taxonomy" id="2715678"/>
    <lineage>
        <taxon>Bacteria</taxon>
        <taxon>Pseudomonadati</taxon>
        <taxon>Pseudomonadota</taxon>
        <taxon>Betaproteobacteria</taxon>
        <taxon>Nitrosomonadales</taxon>
        <taxon>Sulfuricellaceae</taxon>
        <taxon>Sulfurimicrobium</taxon>
    </lineage>
</organism>
<dbReference type="EMBL" id="AP022853">
    <property type="protein sequence ID" value="BCB26681.1"/>
    <property type="molecule type" value="Genomic_DNA"/>
</dbReference>
<dbReference type="SUPFAM" id="SSF103247">
    <property type="entry name" value="TT1751-like"/>
    <property type="match status" value="1"/>
</dbReference>
<evidence type="ECO:0000313" key="2">
    <source>
        <dbReference type="EMBL" id="BCB26681.1"/>
    </source>
</evidence>
<keyword evidence="3" id="KW-1185">Reference proteome</keyword>
<gene>
    <name evidence="2" type="ORF">SKTS_15670</name>
</gene>
<sequence length="183" mass="19054">MLKILSGFILGLLFTAFAAYVMAPSLMFQERVSPFGVEETAARIQQNIQNTGNGWSLSGLRNPAKAVQQDGGNTLPVLMIEACSTKYSGPILKDDSVRFLSILMPCKISVYKKNDGKTYIGNMNAGLMGKMFGPMVGEIMGHVAADQAKFLKFDPSKPAPAMIKGTPGGGASGGAGGGAAGGC</sequence>
<dbReference type="CDD" id="cd14797">
    <property type="entry name" value="DUF302"/>
    <property type="match status" value="1"/>
</dbReference>
<dbReference type="InterPro" id="IPR005180">
    <property type="entry name" value="DUF302"/>
</dbReference>
<dbReference type="Gene3D" id="3.30.310.70">
    <property type="entry name" value="TT1751-like domain"/>
    <property type="match status" value="1"/>
</dbReference>
<evidence type="ECO:0000313" key="3">
    <source>
        <dbReference type="Proteomes" id="UP000502260"/>
    </source>
</evidence>
<accession>A0A6F8VC14</accession>
<proteinExistence type="predicted"/>
<name>A0A6F8VC14_9PROT</name>
<evidence type="ECO:0000259" key="1">
    <source>
        <dbReference type="Pfam" id="PF03625"/>
    </source>
</evidence>
<reference evidence="3" key="1">
    <citation type="submission" date="2020-03" db="EMBL/GenBank/DDBJ databases">
        <title>Complete genome sequence of sulfur-oxidizing bacterium skT11.</title>
        <authorList>
            <person name="Kanda M."/>
            <person name="Kojima H."/>
            <person name="Fukui M."/>
        </authorList>
    </citation>
    <scope>NUCLEOTIDE SEQUENCE [LARGE SCALE GENOMIC DNA]</scope>
    <source>
        <strain evidence="3">skT11</strain>
    </source>
</reference>
<dbReference type="InterPro" id="IPR035923">
    <property type="entry name" value="TT1751-like_sf"/>
</dbReference>
<dbReference type="AlphaFoldDB" id="A0A6F8VC14"/>
<protein>
    <recommendedName>
        <fullName evidence="1">DUF302 domain-containing protein</fullName>
    </recommendedName>
</protein>
<feature type="domain" description="DUF302" evidence="1">
    <location>
        <begin position="64"/>
        <end position="123"/>
    </location>
</feature>
<dbReference type="KEGG" id="slac:SKTS_15670"/>
<dbReference type="Pfam" id="PF03625">
    <property type="entry name" value="DUF302"/>
    <property type="match status" value="1"/>
</dbReference>
<dbReference type="Proteomes" id="UP000502260">
    <property type="component" value="Chromosome"/>
</dbReference>